<evidence type="ECO:0000313" key="2">
    <source>
        <dbReference type="EMBL" id="MPM18377.1"/>
    </source>
</evidence>
<sequence>MPRKRMVDPNFWRDEKIGQCSYMERLLFEGLWTFAEDSGVGRASPLLIKADVFPYDTLREADIEKGLLKLAGLGLILLYERGGQRYYFITHFKKHQTINKPSQCYLPTPLPEDYGSTPAPVTSEEKEKEKEEESEEKNNTARVRYADNVSMTQEEYGKLLSAYGEAATGRLIEILDNYKGASGKKYLSDYRAILNWVVSRLDEERKRGRGPGQPIAPDEKTVALMMEEREWMKRALAREKEQETSPARGKETEHGT</sequence>
<gene>
    <name evidence="2" type="ORF">SDC9_64786</name>
</gene>
<feature type="region of interest" description="Disordered" evidence="1">
    <location>
        <begin position="109"/>
        <end position="142"/>
    </location>
</feature>
<feature type="region of interest" description="Disordered" evidence="1">
    <location>
        <begin position="236"/>
        <end position="256"/>
    </location>
</feature>
<organism evidence="2">
    <name type="scientific">bioreactor metagenome</name>
    <dbReference type="NCBI Taxonomy" id="1076179"/>
    <lineage>
        <taxon>unclassified sequences</taxon>
        <taxon>metagenomes</taxon>
        <taxon>ecological metagenomes</taxon>
    </lineage>
</organism>
<dbReference type="EMBL" id="VSSQ01002971">
    <property type="protein sequence ID" value="MPM18377.1"/>
    <property type="molecule type" value="Genomic_DNA"/>
</dbReference>
<protein>
    <recommendedName>
        <fullName evidence="3">DnaD domain-containing protein</fullName>
    </recommendedName>
</protein>
<evidence type="ECO:0000256" key="1">
    <source>
        <dbReference type="SAM" id="MobiDB-lite"/>
    </source>
</evidence>
<name>A0A644XR44_9ZZZZ</name>
<proteinExistence type="predicted"/>
<dbReference type="AlphaFoldDB" id="A0A644XR44"/>
<accession>A0A644XR44</accession>
<comment type="caution">
    <text evidence="2">The sequence shown here is derived from an EMBL/GenBank/DDBJ whole genome shotgun (WGS) entry which is preliminary data.</text>
</comment>
<evidence type="ECO:0008006" key="3">
    <source>
        <dbReference type="Google" id="ProtNLM"/>
    </source>
</evidence>
<feature type="compositionally biased region" description="Basic and acidic residues" evidence="1">
    <location>
        <begin position="123"/>
        <end position="139"/>
    </location>
</feature>
<reference evidence="2" key="1">
    <citation type="submission" date="2019-08" db="EMBL/GenBank/DDBJ databases">
        <authorList>
            <person name="Kucharzyk K."/>
            <person name="Murdoch R.W."/>
            <person name="Higgins S."/>
            <person name="Loffler F."/>
        </authorList>
    </citation>
    <scope>NUCLEOTIDE SEQUENCE</scope>
</reference>